<proteinExistence type="predicted"/>
<keyword evidence="1" id="KW-1133">Transmembrane helix</keyword>
<organism evidence="2">
    <name type="scientific">Spongospora subterranea</name>
    <dbReference type="NCBI Taxonomy" id="70186"/>
    <lineage>
        <taxon>Eukaryota</taxon>
        <taxon>Sar</taxon>
        <taxon>Rhizaria</taxon>
        <taxon>Endomyxa</taxon>
        <taxon>Phytomyxea</taxon>
        <taxon>Plasmodiophorida</taxon>
        <taxon>Plasmodiophoridae</taxon>
        <taxon>Spongospora</taxon>
    </lineage>
</organism>
<accession>A0A0H5R5T5</accession>
<feature type="transmembrane region" description="Helical" evidence="1">
    <location>
        <begin position="113"/>
        <end position="140"/>
    </location>
</feature>
<dbReference type="AlphaFoldDB" id="A0A0H5R5T5"/>
<sequence>NVPCYCSSLTDEEVANQADICGQWQESLASAKAITFLIALTIIGINIMLKTSIVALVRWERHSTISSQERAITLKLFIALFINTGIVILLVNGDLSVIGLGSVFSGPYPDLSVAWFGDVALSIFLAMLLNIVSPHIIPLIQIPILSLKRRLLHNRIATQKVFFPPENPHLCFHETFWGSLNTVPLFSSGSERALYRSRYDIIRSIRLHPQHHLHIAHVL</sequence>
<evidence type="ECO:0000256" key="1">
    <source>
        <dbReference type="SAM" id="Phobius"/>
    </source>
</evidence>
<reference evidence="2" key="1">
    <citation type="submission" date="2015-04" db="EMBL/GenBank/DDBJ databases">
        <title>The genome sequence of the plant pathogenic Rhizarian Plasmodiophora brassicae reveals insights in its biotrophic life cycle and the origin of chitin synthesis.</title>
        <authorList>
            <person name="Schwelm A."/>
            <person name="Fogelqvist J."/>
            <person name="Knaust A."/>
            <person name="Julke S."/>
            <person name="Lilja T."/>
            <person name="Dhandapani V."/>
            <person name="Bonilla-Rosso G."/>
            <person name="Karlsson M."/>
            <person name="Shevchenko A."/>
            <person name="Choi S.R."/>
            <person name="Kim H.G."/>
            <person name="Park J.Y."/>
            <person name="Lim Y.P."/>
            <person name="Ludwig-Muller J."/>
            <person name="Dixelius C."/>
        </authorList>
    </citation>
    <scope>NUCLEOTIDE SEQUENCE</scope>
    <source>
        <tissue evidence="2">Potato root galls</tissue>
    </source>
</reference>
<protein>
    <submittedName>
        <fullName evidence="2">Uncharacterized protein</fullName>
    </submittedName>
</protein>
<keyword evidence="1" id="KW-0812">Transmembrane</keyword>
<evidence type="ECO:0000313" key="2">
    <source>
        <dbReference type="EMBL" id="CRZ03564.1"/>
    </source>
</evidence>
<keyword evidence="1" id="KW-0472">Membrane</keyword>
<dbReference type="EMBL" id="HACM01003122">
    <property type="protein sequence ID" value="CRZ03564.1"/>
    <property type="molecule type" value="Transcribed_RNA"/>
</dbReference>
<feature type="transmembrane region" description="Helical" evidence="1">
    <location>
        <begin position="33"/>
        <end position="59"/>
    </location>
</feature>
<feature type="transmembrane region" description="Helical" evidence="1">
    <location>
        <begin position="71"/>
        <end position="93"/>
    </location>
</feature>
<feature type="non-terminal residue" evidence="2">
    <location>
        <position position="1"/>
    </location>
</feature>
<name>A0A0H5R5T5_9EUKA</name>